<reference evidence="1" key="1">
    <citation type="submission" date="2018-10" db="EMBL/GenBank/DDBJ databases">
        <title>FDA dAtabase for Regulatory Grade micrObial Sequences (FDA-ARGOS): Supporting development and validation of Infectious Disease Dx tests.</title>
        <authorList>
            <person name="Minogue T."/>
            <person name="Wolcott M."/>
            <person name="Wasieloski L."/>
            <person name="Aguilar W."/>
            <person name="Moore D."/>
            <person name="Tallon L.J."/>
            <person name="Sadzewicz L."/>
            <person name="Sengamalay N."/>
            <person name="Ott S."/>
            <person name="Godinez A."/>
            <person name="Nagaraj S."/>
            <person name="Vavikolanu K."/>
            <person name="Vyas G."/>
            <person name="Nadendla S."/>
            <person name="Aluvathingal J."/>
            <person name="Sichtig H."/>
        </authorList>
    </citation>
    <scope>NUCLEOTIDE SEQUENCE</scope>
    <source>
        <strain evidence="1">FDAARGOS_343</strain>
        <plasmid evidence="1">unnamed2</plasmid>
    </source>
</reference>
<organism evidence="1">
    <name type="scientific">Niallia circulans</name>
    <name type="common">Bacillus circulans</name>
    <dbReference type="NCBI Taxonomy" id="1397"/>
    <lineage>
        <taxon>Bacteria</taxon>
        <taxon>Bacillati</taxon>
        <taxon>Bacillota</taxon>
        <taxon>Bacilli</taxon>
        <taxon>Bacillales</taxon>
        <taxon>Bacillaceae</taxon>
        <taxon>Niallia</taxon>
    </lineage>
</organism>
<gene>
    <name evidence="1" type="ORF">CEQ21_07710</name>
</gene>
<dbReference type="Proteomes" id="UP000319837">
    <property type="component" value="Plasmid unnamed2"/>
</dbReference>
<sequence length="133" mass="15218">MNSKQAYLLANEGTYITVTMNSGEVISGNADHISKYYDFIILIDEFGYEYELELNEIKSYYPAIKLYTNKAGVETMEENTYTFYAWEHNSKSYATQVERNIVQGNIAILVPKRNANSHQYQLGVYQCKGGKLA</sequence>
<dbReference type="AlphaFoldDB" id="A0A553SQG9"/>
<protein>
    <submittedName>
        <fullName evidence="1">Uncharacterized protein</fullName>
    </submittedName>
</protein>
<name>A0A553SQG9_NIACI</name>
<dbReference type="RefSeq" id="WP_185762825.1">
    <property type="nucleotide sequence ID" value="NZ_CM017506.1"/>
</dbReference>
<evidence type="ECO:0000313" key="1">
    <source>
        <dbReference type="EMBL" id="TRZ39245.1"/>
    </source>
</evidence>
<keyword evidence="1" id="KW-0614">Plasmid</keyword>
<accession>A0A553SQG9</accession>
<proteinExistence type="predicted"/>
<comment type="caution">
    <text evidence="1">The sequence shown here is derived from an EMBL/GenBank/DDBJ whole genome shotgun (WGS) entry which is preliminary data.</text>
</comment>
<dbReference type="EMBL" id="RIBP01000003">
    <property type="protein sequence ID" value="TRZ39245.1"/>
    <property type="molecule type" value="Genomic_DNA"/>
</dbReference>
<geneLocation type="plasmid" evidence="1">
    <name>unnamed2</name>
</geneLocation>